<gene>
    <name evidence="1" type="ORF">GPM918_LOCUS40376</name>
    <name evidence="2" type="ORF">SRO942_LOCUS41315</name>
</gene>
<accession>A0A815YH21</accession>
<dbReference type="EMBL" id="CAJOBC010095634">
    <property type="protein sequence ID" value="CAF4433957.1"/>
    <property type="molecule type" value="Genomic_DNA"/>
</dbReference>
<keyword evidence="3" id="KW-1185">Reference proteome</keyword>
<dbReference type="AlphaFoldDB" id="A0A815YH21"/>
<dbReference type="EMBL" id="CAJNOQ010029804">
    <property type="protein sequence ID" value="CAF1570647.1"/>
    <property type="molecule type" value="Genomic_DNA"/>
</dbReference>
<sequence>MNLDTEFDDIGETHHKLYDFGRNLRFETSNLDQIKRDLSQVDDLVQSAPKLAAAASRVQVKLYIGVKAAKISSGTMIIYCGTNCRVVGKVICREGIKSNAPASVYNFMQQHLIDLHWAGRILAHAVIGLILG</sequence>
<proteinExistence type="predicted"/>
<reference evidence="1" key="1">
    <citation type="submission" date="2021-02" db="EMBL/GenBank/DDBJ databases">
        <authorList>
            <person name="Nowell W R."/>
        </authorList>
    </citation>
    <scope>NUCLEOTIDE SEQUENCE</scope>
</reference>
<organism evidence="1 3">
    <name type="scientific">Didymodactylos carnosus</name>
    <dbReference type="NCBI Taxonomy" id="1234261"/>
    <lineage>
        <taxon>Eukaryota</taxon>
        <taxon>Metazoa</taxon>
        <taxon>Spiralia</taxon>
        <taxon>Gnathifera</taxon>
        <taxon>Rotifera</taxon>
        <taxon>Eurotatoria</taxon>
        <taxon>Bdelloidea</taxon>
        <taxon>Philodinida</taxon>
        <taxon>Philodinidae</taxon>
        <taxon>Didymodactylos</taxon>
    </lineage>
</organism>
<protein>
    <submittedName>
        <fullName evidence="1">Uncharacterized protein</fullName>
    </submittedName>
</protein>
<evidence type="ECO:0000313" key="1">
    <source>
        <dbReference type="EMBL" id="CAF1570647.1"/>
    </source>
</evidence>
<dbReference type="Proteomes" id="UP000663829">
    <property type="component" value="Unassembled WGS sequence"/>
</dbReference>
<evidence type="ECO:0000313" key="3">
    <source>
        <dbReference type="Proteomes" id="UP000663829"/>
    </source>
</evidence>
<comment type="caution">
    <text evidence="1">The sequence shown here is derived from an EMBL/GenBank/DDBJ whole genome shotgun (WGS) entry which is preliminary data.</text>
</comment>
<dbReference type="Proteomes" id="UP000681722">
    <property type="component" value="Unassembled WGS sequence"/>
</dbReference>
<name>A0A815YH21_9BILA</name>
<evidence type="ECO:0000313" key="2">
    <source>
        <dbReference type="EMBL" id="CAF4433957.1"/>
    </source>
</evidence>